<feature type="domain" description="Major facilitator superfamily (MFS) profile" evidence="6">
    <location>
        <begin position="1"/>
        <end position="148"/>
    </location>
</feature>
<keyword evidence="2 5" id="KW-0812">Transmembrane</keyword>
<feature type="transmembrane region" description="Helical" evidence="5">
    <location>
        <begin position="21"/>
        <end position="37"/>
    </location>
</feature>
<keyword evidence="3 5" id="KW-1133">Transmembrane helix</keyword>
<feature type="transmembrane region" description="Helical" evidence="5">
    <location>
        <begin position="86"/>
        <end position="106"/>
    </location>
</feature>
<comment type="subcellular location">
    <subcellularLocation>
        <location evidence="1">Membrane</location>
        <topology evidence="1">Multi-pass membrane protein</topology>
    </subcellularLocation>
</comment>
<evidence type="ECO:0000256" key="5">
    <source>
        <dbReference type="SAM" id="Phobius"/>
    </source>
</evidence>
<keyword evidence="4 5" id="KW-0472">Membrane</keyword>
<dbReference type="InterPro" id="IPR051068">
    <property type="entry name" value="MFS_Domain-Containing_Protein"/>
</dbReference>
<feature type="transmembrane region" description="Helical" evidence="5">
    <location>
        <begin position="219"/>
        <end position="241"/>
    </location>
</feature>
<evidence type="ECO:0000256" key="3">
    <source>
        <dbReference type="ARBA" id="ARBA00022989"/>
    </source>
</evidence>
<name>A0A914Y6X7_9BILA</name>
<keyword evidence="7" id="KW-1185">Reference proteome</keyword>
<protein>
    <submittedName>
        <fullName evidence="8">Major facilitator superfamily (MFS) profile domain-containing protein</fullName>
    </submittedName>
</protein>
<dbReference type="AlphaFoldDB" id="A0A914Y6X7"/>
<reference evidence="8" key="1">
    <citation type="submission" date="2022-11" db="UniProtKB">
        <authorList>
            <consortium name="WormBaseParasite"/>
        </authorList>
    </citation>
    <scope>IDENTIFICATION</scope>
</reference>
<dbReference type="Pfam" id="PF07690">
    <property type="entry name" value="MFS_1"/>
    <property type="match status" value="1"/>
</dbReference>
<evidence type="ECO:0000256" key="4">
    <source>
        <dbReference type="ARBA" id="ARBA00023136"/>
    </source>
</evidence>
<dbReference type="PROSITE" id="PS50850">
    <property type="entry name" value="MFS"/>
    <property type="match status" value="1"/>
</dbReference>
<feature type="transmembrane region" description="Helical" evidence="5">
    <location>
        <begin position="43"/>
        <end position="65"/>
    </location>
</feature>
<dbReference type="Gene3D" id="1.20.1250.20">
    <property type="entry name" value="MFS general substrate transporter like domains"/>
    <property type="match status" value="1"/>
</dbReference>
<sequence length="262" mass="29282">MASLFSGYLVNKTSNTKPALIISRILAICSTFIYFGIEFNATSAIYLMIAYQLLMGISFGFGNVFRTHIAMATKESERSKGYGLSNLSYSLGTIIGPLLQLIFSLIHFPGLKLLFGLHFNLYTASVYLALFTSIIGLLALIFFFYGNLKVLPKKAGQDEIIVATENNTSTINLKEAGEIKIDKIDKNIKYDKIAVCVLIYAKCVHETITLILFSIPERIALMIAIGLFICFFGATFPWPFISQKIPYEHVQNGTAFFKRNIF</sequence>
<dbReference type="WBParaSite" id="PSU_v2.g15206.t1">
    <property type="protein sequence ID" value="PSU_v2.g15206.t1"/>
    <property type="gene ID" value="PSU_v2.g15206"/>
</dbReference>
<evidence type="ECO:0000313" key="7">
    <source>
        <dbReference type="Proteomes" id="UP000887577"/>
    </source>
</evidence>
<dbReference type="Proteomes" id="UP000887577">
    <property type="component" value="Unplaced"/>
</dbReference>
<dbReference type="PANTHER" id="PTHR23510">
    <property type="entry name" value="INNER MEMBRANE TRANSPORT PROTEIN YAJR"/>
    <property type="match status" value="1"/>
</dbReference>
<proteinExistence type="predicted"/>
<evidence type="ECO:0000313" key="8">
    <source>
        <dbReference type="WBParaSite" id="PSU_v2.g15206.t1"/>
    </source>
</evidence>
<feature type="transmembrane region" description="Helical" evidence="5">
    <location>
        <begin position="193"/>
        <end position="213"/>
    </location>
</feature>
<dbReference type="SUPFAM" id="SSF103473">
    <property type="entry name" value="MFS general substrate transporter"/>
    <property type="match status" value="1"/>
</dbReference>
<evidence type="ECO:0000259" key="6">
    <source>
        <dbReference type="PROSITE" id="PS50850"/>
    </source>
</evidence>
<dbReference type="InterPro" id="IPR011701">
    <property type="entry name" value="MFS"/>
</dbReference>
<evidence type="ECO:0000256" key="2">
    <source>
        <dbReference type="ARBA" id="ARBA00022692"/>
    </source>
</evidence>
<organism evidence="7 8">
    <name type="scientific">Panagrolaimus superbus</name>
    <dbReference type="NCBI Taxonomy" id="310955"/>
    <lineage>
        <taxon>Eukaryota</taxon>
        <taxon>Metazoa</taxon>
        <taxon>Ecdysozoa</taxon>
        <taxon>Nematoda</taxon>
        <taxon>Chromadorea</taxon>
        <taxon>Rhabditida</taxon>
        <taxon>Tylenchina</taxon>
        <taxon>Panagrolaimomorpha</taxon>
        <taxon>Panagrolaimoidea</taxon>
        <taxon>Panagrolaimidae</taxon>
        <taxon>Panagrolaimus</taxon>
    </lineage>
</organism>
<dbReference type="PANTHER" id="PTHR23510:SF25">
    <property type="entry name" value="MFS DOMAIN-CONTAINING PROTEIN"/>
    <property type="match status" value="1"/>
</dbReference>
<dbReference type="GO" id="GO:0022857">
    <property type="term" value="F:transmembrane transporter activity"/>
    <property type="evidence" value="ECO:0007669"/>
    <property type="project" value="InterPro"/>
</dbReference>
<accession>A0A914Y6X7</accession>
<dbReference type="InterPro" id="IPR020846">
    <property type="entry name" value="MFS_dom"/>
</dbReference>
<dbReference type="GO" id="GO:0005765">
    <property type="term" value="C:lysosomal membrane"/>
    <property type="evidence" value="ECO:0007669"/>
    <property type="project" value="TreeGrafter"/>
</dbReference>
<evidence type="ECO:0000256" key="1">
    <source>
        <dbReference type="ARBA" id="ARBA00004141"/>
    </source>
</evidence>
<dbReference type="InterPro" id="IPR036259">
    <property type="entry name" value="MFS_trans_sf"/>
</dbReference>
<feature type="transmembrane region" description="Helical" evidence="5">
    <location>
        <begin position="126"/>
        <end position="145"/>
    </location>
</feature>